<dbReference type="RefSeq" id="WP_067544567.1">
    <property type="nucleotide sequence ID" value="NZ_CP012836.1"/>
</dbReference>
<dbReference type="GO" id="GO:0003899">
    <property type="term" value="F:DNA-directed RNA polymerase activity"/>
    <property type="evidence" value="ECO:0007669"/>
    <property type="project" value="UniProtKB-UniRule"/>
</dbReference>
<dbReference type="Pfam" id="PF04983">
    <property type="entry name" value="RNA_pol_Rpb1_3"/>
    <property type="match status" value="1"/>
</dbReference>
<dbReference type="InterPro" id="IPR012754">
    <property type="entry name" value="DNA-dir_RpoC_beta_prime_bact"/>
</dbReference>
<dbReference type="Gene3D" id="2.40.40.20">
    <property type="match status" value="1"/>
</dbReference>
<evidence type="ECO:0000256" key="2">
    <source>
        <dbReference type="ARBA" id="ARBA00022679"/>
    </source>
</evidence>
<dbReference type="InterPro" id="IPR007080">
    <property type="entry name" value="RNA_pol_Rpb1_1"/>
</dbReference>
<gene>
    <name evidence="7" type="primary">rpoC</name>
    <name evidence="10" type="ORF">AO498_05495</name>
</gene>
<reference evidence="11" key="1">
    <citation type="submission" date="2015-09" db="EMBL/GenBank/DDBJ databases">
        <title>Complete sequence of Algoriphagus sp. M8-2.</title>
        <authorList>
            <person name="Shintani M."/>
        </authorList>
    </citation>
    <scope>NUCLEOTIDE SEQUENCE [LARGE SCALE GENOMIC DNA]</scope>
    <source>
        <strain evidence="11">M8-2</strain>
    </source>
</reference>
<keyword evidence="11" id="KW-1185">Reference proteome</keyword>
<sequence>MSFRKNKKLNNDFSRVTISLASPESILDSSNGEVTQPETINYRTYKPEMGGLFCERIFGPVKDWECHCGKYKRIRYKGIICDRCGVEVTEKKVRRERMGHIELVVPVAHIWYFKSLPNKIGYLLGLPTKKLDQIVYYERYVVVQAGIKAEEGVQYLDFLTEDEYLDIMDKLPKENHMLDDDDPNKFIAKMGAEALEMLLARLDLDDLSYSLRHQAATDTSQQRKAEALKRLKVVEAFRDARTRIENRPEWMVVRMVPVIPPELRPLVPLDGGRFATSDLNDLYRRVIIRNNRLKRLIDIKAPEVILRNEKRMLQEAVDSLFDNSRKVNAVRSDGNRALKSLSDMLKGKQGRFRQNLLGKRVDYSGRSVIVVGPELKLHECGLPKNMAAELFKPFIIRKLIERGIVKTVKSAKKIVDRKDPVVWDILENVLKGHPVLLNRAPTLHRLGIQAFQPKLIEGKAIQLHPLVCTAFNADFDGDQMAVHVPLGHEAILEASTLMLSAHNILNPANGAPITVPSQDMVLGLYYVTKGKKSTPEEPVPGEGMTFYGQEEVIIALNEGRISQHAHIKCKVKVRTAEGEIKEDIIETVAGRLIFNQFVPEEVGYVNELLTKKKLQQIIAEVVKICGISRTAQFLDDIKHLGFQMAYQGGLSMGLNDVIIPDEKEPMIGKAKEEVDQVWNNYLMGLITDNERYNQVIDIWTRTNSHLTNILMKKMEEDKQGFNAIYMMMHSGARGSREQIRQLGGMRGLMAKPQKNLQGSVGEIIENPILSNFKEGLDVLEYFISTHGARKGLADTALKTADAGYLTRRLVDVAQDMIVTEEDCGTLRGLVVQPLKDNDEIVEPLSERILGRVSVHDVYDLATDELIIPAGVEITDEIAKRVDESSIEEVEIRSVLTCETRRGVCSKCYGRNLATGKMVQNGESVGVIAAQSIGEPGTQLTLRTFHVGGTASNMAVDASINAKFDGVVEFDEELRYLETTNRDGEPITVVMGRSGEIKINEAKTGKTLVSNHVPYGAILNVKDGQKISKGDSLCTWDPYNAVILSEFDGQVEFEAIVEGITYKEVADDQTGFREKVIIETKDRTKNPAIVVNYGEDSKGYNIPVGAHLAVEAGEKVKSGQILVKIPRSVGKTRDITGGLPRVTELFEARNPSNPAVVSEIDGVVTYGGIKRGNREIIIESKDGVIKKYMVSLSKHILVQENDFIRAGEPLSDGAITPNDILAIKGPTAVQEYLVNEIQEVYRLQGVKINDKHIEVIVSQMMQKVEILDAGDTNFLQGQVVDKWAFREENDNILDKKVVMDAGDSSTLKPGMIISSRRLRDENSSLKRKDLKLVQVRDAETAVSAPTLQGITAASLGTESFISAASFQETTKVLSEAAIRGKRDELLGLKENVIVGHLIPAGTGQRAFQNIIVGSKEEYEKLSENIERANAKRSSEAIL</sequence>
<feature type="binding site" evidence="7">
    <location>
        <position position="478"/>
    </location>
    <ligand>
        <name>Mg(2+)</name>
        <dbReference type="ChEBI" id="CHEBI:18420"/>
    </ligand>
</feature>
<evidence type="ECO:0000313" key="10">
    <source>
        <dbReference type="EMBL" id="AMQ55855.1"/>
    </source>
</evidence>
<dbReference type="Gene3D" id="2.40.50.100">
    <property type="match status" value="3"/>
</dbReference>
<dbReference type="Gene3D" id="1.10.1790.20">
    <property type="match status" value="1"/>
</dbReference>
<dbReference type="Gene3D" id="1.10.40.90">
    <property type="match status" value="1"/>
</dbReference>
<dbReference type="Gene3D" id="1.10.150.390">
    <property type="match status" value="1"/>
</dbReference>
<evidence type="ECO:0000256" key="6">
    <source>
        <dbReference type="ARBA" id="ARBA00048552"/>
    </source>
</evidence>
<dbReference type="GO" id="GO:0008270">
    <property type="term" value="F:zinc ion binding"/>
    <property type="evidence" value="ECO:0007669"/>
    <property type="project" value="UniProtKB-UniRule"/>
</dbReference>
<comment type="similarity">
    <text evidence="7 8">Belongs to the RNA polymerase beta' chain family.</text>
</comment>
<dbReference type="PANTHER" id="PTHR19376">
    <property type="entry name" value="DNA-DIRECTED RNA POLYMERASE"/>
    <property type="match status" value="1"/>
</dbReference>
<evidence type="ECO:0000256" key="5">
    <source>
        <dbReference type="ARBA" id="ARBA00023163"/>
    </source>
</evidence>
<dbReference type="STRING" id="1727163.AO498_05495"/>
<evidence type="ECO:0000256" key="8">
    <source>
        <dbReference type="RuleBase" id="RU004279"/>
    </source>
</evidence>
<dbReference type="GO" id="GO:0000287">
    <property type="term" value="F:magnesium ion binding"/>
    <property type="evidence" value="ECO:0007669"/>
    <property type="project" value="UniProtKB-UniRule"/>
</dbReference>
<feature type="binding site" evidence="7">
    <location>
        <position position="904"/>
    </location>
    <ligand>
        <name>Zn(2+)</name>
        <dbReference type="ChEBI" id="CHEBI:29105"/>
        <label>2</label>
    </ligand>
</feature>
<keyword evidence="7" id="KW-0862">Zinc</keyword>
<keyword evidence="2 7" id="KW-0808">Transferase</keyword>
<protein>
    <recommendedName>
        <fullName evidence="7">DNA-directed RNA polymerase subunit beta'</fullName>
        <shortName evidence="7">RNAP subunit beta'</shortName>
        <ecNumber evidence="7">2.7.7.6</ecNumber>
    </recommendedName>
    <alternativeName>
        <fullName evidence="7">RNA polymerase subunit beta'</fullName>
    </alternativeName>
    <alternativeName>
        <fullName evidence="7">Transcriptase subunit beta'</fullName>
    </alternativeName>
</protein>
<feature type="binding site" evidence="7">
    <location>
        <position position="474"/>
    </location>
    <ligand>
        <name>Mg(2+)</name>
        <dbReference type="ChEBI" id="CHEBI:18420"/>
    </ligand>
</feature>
<dbReference type="InterPro" id="IPR042102">
    <property type="entry name" value="RNA_pol_Rpb1_3_sf"/>
</dbReference>
<dbReference type="Pfam" id="PF00623">
    <property type="entry name" value="RNA_pol_Rpb1_2"/>
    <property type="match status" value="2"/>
</dbReference>
<dbReference type="InterPro" id="IPR038120">
    <property type="entry name" value="Rpb1_funnel_sf"/>
</dbReference>
<dbReference type="Gene3D" id="4.10.860.120">
    <property type="entry name" value="RNA polymerase II, clamp domain"/>
    <property type="match status" value="1"/>
</dbReference>
<dbReference type="CDD" id="cd02655">
    <property type="entry name" value="RNAP_beta'_C"/>
    <property type="match status" value="1"/>
</dbReference>
<dbReference type="InterPro" id="IPR007081">
    <property type="entry name" value="RNA_pol_Rpb1_5"/>
</dbReference>
<dbReference type="PANTHER" id="PTHR19376:SF54">
    <property type="entry name" value="DNA-DIRECTED RNA POLYMERASE SUBUNIT BETA"/>
    <property type="match status" value="1"/>
</dbReference>
<evidence type="ECO:0000256" key="3">
    <source>
        <dbReference type="ARBA" id="ARBA00022695"/>
    </source>
</evidence>
<organism evidence="10 11">
    <name type="scientific">Algoriphagus sanaruensis</name>
    <dbReference type="NCBI Taxonomy" id="1727163"/>
    <lineage>
        <taxon>Bacteria</taxon>
        <taxon>Pseudomonadati</taxon>
        <taxon>Bacteroidota</taxon>
        <taxon>Cytophagia</taxon>
        <taxon>Cytophagales</taxon>
        <taxon>Cyclobacteriaceae</taxon>
        <taxon>Algoriphagus</taxon>
    </lineage>
</organism>
<feature type="binding site" evidence="7">
    <location>
        <position position="823"/>
    </location>
    <ligand>
        <name>Zn(2+)</name>
        <dbReference type="ChEBI" id="CHEBI:29105"/>
        <label>2</label>
    </ligand>
</feature>
<comment type="function">
    <text evidence="7 8">DNA-dependent RNA polymerase catalyzes the transcription of DNA into RNA using the four ribonucleoside triphosphates as substrates.</text>
</comment>
<keyword evidence="7" id="KW-0460">Magnesium</keyword>
<name>A0A142EL50_9BACT</name>
<dbReference type="GO" id="GO:0003677">
    <property type="term" value="F:DNA binding"/>
    <property type="evidence" value="ECO:0007669"/>
    <property type="project" value="UniProtKB-UniRule"/>
</dbReference>
<feature type="binding site" evidence="7">
    <location>
        <position position="897"/>
    </location>
    <ligand>
        <name>Zn(2+)</name>
        <dbReference type="ChEBI" id="CHEBI:29105"/>
        <label>2</label>
    </ligand>
</feature>
<dbReference type="Gene3D" id="1.10.132.30">
    <property type="match status" value="1"/>
</dbReference>
<dbReference type="KEGG" id="alm:AO498_05495"/>
<proteinExistence type="inferred from homology"/>
<feature type="binding site" evidence="7">
    <location>
        <position position="84"/>
    </location>
    <ligand>
        <name>Zn(2+)</name>
        <dbReference type="ChEBI" id="CHEBI:29105"/>
        <label>1</label>
    </ligand>
</feature>
<dbReference type="InterPro" id="IPR007083">
    <property type="entry name" value="RNA_pol_Rpb1_4"/>
</dbReference>
<dbReference type="CDD" id="cd01609">
    <property type="entry name" value="RNAP_beta'_N"/>
    <property type="match status" value="1"/>
</dbReference>
<reference evidence="10 11" key="2">
    <citation type="journal article" date="2016" name="Genome Announc.">
        <title>Complete Genome Sequence of Algoriphagus sp. Strain M8-2, Isolated from a Brackish Lake.</title>
        <authorList>
            <person name="Muraguchi Y."/>
            <person name="Kushimoto K."/>
            <person name="Ohtsubo Y."/>
            <person name="Suzuki T."/>
            <person name="Dohra H."/>
            <person name="Kimbara K."/>
            <person name="Shintani M."/>
        </authorList>
    </citation>
    <scope>NUCLEOTIDE SEQUENCE [LARGE SCALE GENOMIC DNA]</scope>
    <source>
        <strain evidence="10 11">M8-2</strain>
    </source>
</reference>
<dbReference type="HAMAP" id="MF_01322">
    <property type="entry name" value="RNApol_bact_RpoC"/>
    <property type="match status" value="1"/>
</dbReference>
<dbReference type="EC" id="2.7.7.6" evidence="7"/>
<evidence type="ECO:0000256" key="1">
    <source>
        <dbReference type="ARBA" id="ARBA00022478"/>
    </source>
</evidence>
<feature type="binding site" evidence="7">
    <location>
        <position position="476"/>
    </location>
    <ligand>
        <name>Mg(2+)</name>
        <dbReference type="ChEBI" id="CHEBI:18420"/>
    </ligand>
</feature>
<comment type="cofactor">
    <cofactor evidence="7">
        <name>Zn(2+)</name>
        <dbReference type="ChEBI" id="CHEBI:29105"/>
    </cofactor>
    <text evidence="7">Binds 2 Zn(2+) ions per subunit.</text>
</comment>
<feature type="binding site" evidence="7">
    <location>
        <position position="68"/>
    </location>
    <ligand>
        <name>Zn(2+)</name>
        <dbReference type="ChEBI" id="CHEBI:29105"/>
        <label>1</label>
    </ligand>
</feature>
<dbReference type="Gene3D" id="1.10.274.100">
    <property type="entry name" value="RNA polymerase Rpb1, domain 3"/>
    <property type="match status" value="1"/>
</dbReference>
<comment type="subunit">
    <text evidence="7">The RNAP catalytic core consists of 2 alpha, 1 beta, 1 beta' and 1 omega subunit. When a sigma factor is associated with the core the holoenzyme is formed, which can initiate transcription.</text>
</comment>
<dbReference type="Proteomes" id="UP000073816">
    <property type="component" value="Chromosome"/>
</dbReference>
<dbReference type="InterPro" id="IPR006592">
    <property type="entry name" value="RNA_pol_N"/>
</dbReference>
<feature type="binding site" evidence="7">
    <location>
        <position position="66"/>
    </location>
    <ligand>
        <name>Zn(2+)</name>
        <dbReference type="ChEBI" id="CHEBI:29105"/>
        <label>1</label>
    </ligand>
</feature>
<evidence type="ECO:0000313" key="11">
    <source>
        <dbReference type="Proteomes" id="UP000073816"/>
    </source>
</evidence>
<dbReference type="GO" id="GO:0000428">
    <property type="term" value="C:DNA-directed RNA polymerase complex"/>
    <property type="evidence" value="ECO:0007669"/>
    <property type="project" value="UniProtKB-KW"/>
</dbReference>
<keyword evidence="5 7" id="KW-0804">Transcription</keyword>
<dbReference type="Pfam" id="PF04998">
    <property type="entry name" value="RNA_pol_Rpb1_5"/>
    <property type="match status" value="1"/>
</dbReference>
<keyword evidence="1 7" id="KW-0240">DNA-directed RNA polymerase</keyword>
<feature type="binding site" evidence="7">
    <location>
        <position position="81"/>
    </location>
    <ligand>
        <name>Zn(2+)</name>
        <dbReference type="ChEBI" id="CHEBI:29105"/>
        <label>1</label>
    </ligand>
</feature>
<dbReference type="NCBIfam" id="TIGR02386">
    <property type="entry name" value="rpoC_TIGR"/>
    <property type="match status" value="1"/>
</dbReference>
<comment type="cofactor">
    <cofactor evidence="7">
        <name>Mg(2+)</name>
        <dbReference type="ChEBI" id="CHEBI:18420"/>
    </cofactor>
    <text evidence="7">Binds 1 Mg(2+) ion per subunit.</text>
</comment>
<dbReference type="InterPro" id="IPR044893">
    <property type="entry name" value="RNA_pol_Rpb1_clamp_domain"/>
</dbReference>
<feature type="domain" description="RNA polymerase N-terminal" evidence="9">
    <location>
        <begin position="249"/>
        <end position="528"/>
    </location>
</feature>
<dbReference type="Pfam" id="PF05000">
    <property type="entry name" value="RNA_pol_Rpb1_4"/>
    <property type="match status" value="1"/>
</dbReference>
<keyword evidence="4 7" id="KW-0479">Metal-binding</keyword>
<evidence type="ECO:0000256" key="7">
    <source>
        <dbReference type="HAMAP-Rule" id="MF_01322"/>
    </source>
</evidence>
<dbReference type="PATRIC" id="fig|1727163.4.peg.1142"/>
<keyword evidence="3 7" id="KW-0548">Nucleotidyltransferase</keyword>
<dbReference type="GO" id="GO:0006351">
    <property type="term" value="P:DNA-templated transcription"/>
    <property type="evidence" value="ECO:0007669"/>
    <property type="project" value="UniProtKB-UniRule"/>
</dbReference>
<dbReference type="InterPro" id="IPR045867">
    <property type="entry name" value="DNA-dir_RpoC_beta_prime"/>
</dbReference>
<feature type="binding site" evidence="7">
    <location>
        <position position="907"/>
    </location>
    <ligand>
        <name>Zn(2+)</name>
        <dbReference type="ChEBI" id="CHEBI:29105"/>
        <label>2</label>
    </ligand>
</feature>
<accession>A0A142EL50</accession>
<dbReference type="InterPro" id="IPR000722">
    <property type="entry name" value="RNA_pol_asu"/>
</dbReference>
<dbReference type="Pfam" id="PF04997">
    <property type="entry name" value="RNA_pol_Rpb1_1"/>
    <property type="match status" value="1"/>
</dbReference>
<dbReference type="SMART" id="SM00663">
    <property type="entry name" value="RPOLA_N"/>
    <property type="match status" value="1"/>
</dbReference>
<comment type="catalytic activity">
    <reaction evidence="6 7 8">
        <text>RNA(n) + a ribonucleoside 5'-triphosphate = RNA(n+1) + diphosphate</text>
        <dbReference type="Rhea" id="RHEA:21248"/>
        <dbReference type="Rhea" id="RHEA-COMP:14527"/>
        <dbReference type="Rhea" id="RHEA-COMP:17342"/>
        <dbReference type="ChEBI" id="CHEBI:33019"/>
        <dbReference type="ChEBI" id="CHEBI:61557"/>
        <dbReference type="ChEBI" id="CHEBI:140395"/>
        <dbReference type="EC" id="2.7.7.6"/>
    </reaction>
</comment>
<dbReference type="OrthoDB" id="9815296at2"/>
<evidence type="ECO:0000259" key="9">
    <source>
        <dbReference type="SMART" id="SM00663"/>
    </source>
</evidence>
<dbReference type="EMBL" id="CP012836">
    <property type="protein sequence ID" value="AMQ55855.1"/>
    <property type="molecule type" value="Genomic_DNA"/>
</dbReference>
<dbReference type="InterPro" id="IPR007066">
    <property type="entry name" value="RNA_pol_Rpb1_3"/>
</dbReference>
<dbReference type="SUPFAM" id="SSF64484">
    <property type="entry name" value="beta and beta-prime subunits of DNA dependent RNA-polymerase"/>
    <property type="match status" value="1"/>
</dbReference>
<evidence type="ECO:0000256" key="4">
    <source>
        <dbReference type="ARBA" id="ARBA00022723"/>
    </source>
</evidence>